<name>Q0UBR9_PHANO</name>
<protein>
    <submittedName>
        <fullName evidence="1">Uncharacterized protein</fullName>
    </submittedName>
</protein>
<dbReference type="AlphaFoldDB" id="Q0UBR9"/>
<organism evidence="1 2">
    <name type="scientific">Phaeosphaeria nodorum (strain SN15 / ATCC MYA-4574 / FGSC 10173)</name>
    <name type="common">Glume blotch fungus</name>
    <name type="synonym">Parastagonospora nodorum</name>
    <dbReference type="NCBI Taxonomy" id="321614"/>
    <lineage>
        <taxon>Eukaryota</taxon>
        <taxon>Fungi</taxon>
        <taxon>Dikarya</taxon>
        <taxon>Ascomycota</taxon>
        <taxon>Pezizomycotina</taxon>
        <taxon>Dothideomycetes</taxon>
        <taxon>Pleosporomycetidae</taxon>
        <taxon>Pleosporales</taxon>
        <taxon>Pleosporineae</taxon>
        <taxon>Phaeosphaeriaceae</taxon>
        <taxon>Parastagonospora</taxon>
    </lineage>
</organism>
<proteinExistence type="predicted"/>
<dbReference type="RefSeq" id="XP_001801054.1">
    <property type="nucleotide sequence ID" value="XM_001801002.1"/>
</dbReference>
<evidence type="ECO:0000313" key="2">
    <source>
        <dbReference type="Proteomes" id="UP000001055"/>
    </source>
</evidence>
<dbReference type="PROSITE" id="PS51257">
    <property type="entry name" value="PROKAR_LIPOPROTEIN"/>
    <property type="match status" value="1"/>
</dbReference>
<dbReference type="InParanoid" id="Q0UBR9"/>
<dbReference type="KEGG" id="pno:SNOG_10795"/>
<sequence length="91" mass="9932">MAKANALVFAPFLVIMTGIACDHVPLQSRGSYLRAQMASSALKHEVGVAQMFPMFPLASNPAPPSRISSINQRLPANSWNSYPSHEYPPSY</sequence>
<dbReference type="EMBL" id="CH445341">
    <property type="protein sequence ID" value="EAT82189.1"/>
    <property type="molecule type" value="Genomic_DNA"/>
</dbReference>
<dbReference type="Proteomes" id="UP000001055">
    <property type="component" value="Unassembled WGS sequence"/>
</dbReference>
<reference evidence="2" key="1">
    <citation type="journal article" date="2007" name="Plant Cell">
        <title>Dothideomycete-plant interactions illuminated by genome sequencing and EST analysis of the wheat pathogen Stagonospora nodorum.</title>
        <authorList>
            <person name="Hane J.K."/>
            <person name="Lowe R.G."/>
            <person name="Solomon P.S."/>
            <person name="Tan K.C."/>
            <person name="Schoch C.L."/>
            <person name="Spatafora J.W."/>
            <person name="Crous P.W."/>
            <person name="Kodira C."/>
            <person name="Birren B.W."/>
            <person name="Galagan J.E."/>
            <person name="Torriani S.F."/>
            <person name="McDonald B.A."/>
            <person name="Oliver R.P."/>
        </authorList>
    </citation>
    <scope>NUCLEOTIDE SEQUENCE [LARGE SCALE GENOMIC DNA]</scope>
    <source>
        <strain evidence="2">SN15 / ATCC MYA-4574 / FGSC 10173</strain>
    </source>
</reference>
<accession>Q0UBR9</accession>
<evidence type="ECO:0000313" key="1">
    <source>
        <dbReference type="EMBL" id="EAT82189.1"/>
    </source>
</evidence>
<gene>
    <name evidence="1" type="ORF">SNOG_10795</name>
</gene>
<dbReference type="GeneID" id="5977961"/>